<dbReference type="InterPro" id="IPR019533">
    <property type="entry name" value="Peptidase_S26"/>
</dbReference>
<keyword evidence="6 7" id="KW-0378">Hydrolase</keyword>
<dbReference type="PRINTS" id="PR00727">
    <property type="entry name" value="LEADERPTASE"/>
</dbReference>
<name>A0ABN2KTX4_9MICO</name>
<feature type="domain" description="Peptidase S26" evidence="9">
    <location>
        <begin position="78"/>
        <end position="273"/>
    </location>
</feature>
<dbReference type="InterPro" id="IPR019758">
    <property type="entry name" value="Pept_S26A_signal_pept_1_CS"/>
</dbReference>
<reference evidence="10 11" key="1">
    <citation type="journal article" date="2019" name="Int. J. Syst. Evol. Microbiol.">
        <title>The Global Catalogue of Microorganisms (GCM) 10K type strain sequencing project: providing services to taxonomists for standard genome sequencing and annotation.</title>
        <authorList>
            <consortium name="The Broad Institute Genomics Platform"/>
            <consortium name="The Broad Institute Genome Sequencing Center for Infectious Disease"/>
            <person name="Wu L."/>
            <person name="Ma J."/>
        </authorList>
    </citation>
    <scope>NUCLEOTIDE SEQUENCE [LARGE SCALE GENOMIC DNA]</scope>
    <source>
        <strain evidence="10 11">JCM 15591</strain>
    </source>
</reference>
<organism evidence="10 11">
    <name type="scientific">Nostocoides vanveenii</name>
    <dbReference type="NCBI Taxonomy" id="330835"/>
    <lineage>
        <taxon>Bacteria</taxon>
        <taxon>Bacillati</taxon>
        <taxon>Actinomycetota</taxon>
        <taxon>Actinomycetes</taxon>
        <taxon>Micrococcales</taxon>
        <taxon>Intrasporangiaceae</taxon>
        <taxon>Nostocoides</taxon>
    </lineage>
</organism>
<keyword evidence="5 7" id="KW-0645">Protease</keyword>
<dbReference type="PANTHER" id="PTHR43390">
    <property type="entry name" value="SIGNAL PEPTIDASE I"/>
    <property type="match status" value="1"/>
</dbReference>
<evidence type="ECO:0000313" key="11">
    <source>
        <dbReference type="Proteomes" id="UP001501475"/>
    </source>
</evidence>
<dbReference type="PROSITE" id="PS00761">
    <property type="entry name" value="SPASE_I_3"/>
    <property type="match status" value="1"/>
</dbReference>
<dbReference type="Gene3D" id="2.10.109.10">
    <property type="entry name" value="Umud Fragment, subunit A"/>
    <property type="match status" value="1"/>
</dbReference>
<dbReference type="EC" id="3.4.21.89" evidence="4 7"/>
<keyword evidence="7" id="KW-0472">Membrane</keyword>
<feature type="compositionally biased region" description="Basic and acidic residues" evidence="8">
    <location>
        <begin position="50"/>
        <end position="68"/>
    </location>
</feature>
<evidence type="ECO:0000256" key="2">
    <source>
        <dbReference type="ARBA" id="ARBA00004401"/>
    </source>
</evidence>
<keyword evidence="11" id="KW-1185">Reference proteome</keyword>
<dbReference type="CDD" id="cd06530">
    <property type="entry name" value="S26_SPase_I"/>
    <property type="match status" value="1"/>
</dbReference>
<dbReference type="SUPFAM" id="SSF51306">
    <property type="entry name" value="LexA/Signal peptidase"/>
    <property type="match status" value="1"/>
</dbReference>
<dbReference type="PROSITE" id="PS00501">
    <property type="entry name" value="SPASE_I_1"/>
    <property type="match status" value="1"/>
</dbReference>
<protein>
    <recommendedName>
        <fullName evidence="4 7">Signal peptidase I</fullName>
        <ecNumber evidence="4 7">3.4.21.89</ecNumber>
    </recommendedName>
</protein>
<evidence type="ECO:0000313" key="10">
    <source>
        <dbReference type="EMBL" id="GAA1765393.1"/>
    </source>
</evidence>
<keyword evidence="7" id="KW-1133">Transmembrane helix</keyword>
<evidence type="ECO:0000256" key="8">
    <source>
        <dbReference type="SAM" id="MobiDB-lite"/>
    </source>
</evidence>
<sequence>MSQPPADADAAGKTAAGAEDVAAGQGLAATQPGPDARYPMPSVPATKALQGERDTAKPAASKEEERRRPGAALAAAVREFVVVGAIALALSFLVKTFLVQAFYIPSESMESTLVKNDRVIVNKLVPGLIGLHRGDVVVFEDPGNWLSPTPTKDRGPVINELVKAATFVGLLPDTAEGHLIKRVIGLPGDHVTCCDAQGRLSVNGKAINEPYVKAGEKPSEIGFDITVPAGKIWVMGDNRGHSSDSRLHDASGNGSDGSVDVSLVTGRAFVLVWPIGRAGWLSNYGSTFAAVPAP</sequence>
<feature type="transmembrane region" description="Helical" evidence="7">
    <location>
        <begin position="71"/>
        <end position="94"/>
    </location>
</feature>
<evidence type="ECO:0000259" key="9">
    <source>
        <dbReference type="Pfam" id="PF10502"/>
    </source>
</evidence>
<feature type="compositionally biased region" description="Low complexity" evidence="8">
    <location>
        <begin position="1"/>
        <end position="24"/>
    </location>
</feature>
<dbReference type="InterPro" id="IPR036286">
    <property type="entry name" value="LexA/Signal_pep-like_sf"/>
</dbReference>
<dbReference type="EMBL" id="BAAAPN010000056">
    <property type="protein sequence ID" value="GAA1765393.1"/>
    <property type="molecule type" value="Genomic_DNA"/>
</dbReference>
<evidence type="ECO:0000256" key="6">
    <source>
        <dbReference type="ARBA" id="ARBA00022801"/>
    </source>
</evidence>
<dbReference type="Pfam" id="PF10502">
    <property type="entry name" value="Peptidase_S26"/>
    <property type="match status" value="1"/>
</dbReference>
<dbReference type="InterPro" id="IPR000223">
    <property type="entry name" value="Pept_S26A_signal_pept_1"/>
</dbReference>
<dbReference type="PANTHER" id="PTHR43390:SF1">
    <property type="entry name" value="CHLOROPLAST PROCESSING PEPTIDASE"/>
    <property type="match status" value="1"/>
</dbReference>
<feature type="region of interest" description="Disordered" evidence="8">
    <location>
        <begin position="1"/>
        <end position="68"/>
    </location>
</feature>
<evidence type="ECO:0000256" key="5">
    <source>
        <dbReference type="ARBA" id="ARBA00022670"/>
    </source>
</evidence>
<dbReference type="InterPro" id="IPR019756">
    <property type="entry name" value="Pept_S26A_signal_pept_1_Ser-AS"/>
</dbReference>
<evidence type="ECO:0000256" key="7">
    <source>
        <dbReference type="RuleBase" id="RU362042"/>
    </source>
</evidence>
<comment type="similarity">
    <text evidence="3 7">Belongs to the peptidase S26 family.</text>
</comment>
<keyword evidence="7" id="KW-0812">Transmembrane</keyword>
<comment type="subcellular location">
    <subcellularLocation>
        <location evidence="2">Cell membrane</location>
        <topology evidence="2">Single-pass type II membrane protein</topology>
    </subcellularLocation>
    <subcellularLocation>
        <location evidence="7">Membrane</location>
        <topology evidence="7">Single-pass type II membrane protein</topology>
    </subcellularLocation>
</comment>
<dbReference type="RefSeq" id="WP_344066931.1">
    <property type="nucleotide sequence ID" value="NZ_BAAAPN010000056.1"/>
</dbReference>
<accession>A0ABN2KTX4</accession>
<gene>
    <name evidence="10" type="ORF">GCM10009810_25390</name>
</gene>
<comment type="catalytic activity">
    <reaction evidence="1 7">
        <text>Cleavage of hydrophobic, N-terminal signal or leader sequences from secreted and periplasmic proteins.</text>
        <dbReference type="EC" id="3.4.21.89"/>
    </reaction>
</comment>
<evidence type="ECO:0000256" key="3">
    <source>
        <dbReference type="ARBA" id="ARBA00009370"/>
    </source>
</evidence>
<dbReference type="Proteomes" id="UP001501475">
    <property type="component" value="Unassembled WGS sequence"/>
</dbReference>
<comment type="caution">
    <text evidence="10">The sequence shown here is derived from an EMBL/GenBank/DDBJ whole genome shotgun (WGS) entry which is preliminary data.</text>
</comment>
<evidence type="ECO:0000256" key="1">
    <source>
        <dbReference type="ARBA" id="ARBA00000677"/>
    </source>
</evidence>
<evidence type="ECO:0000256" key="4">
    <source>
        <dbReference type="ARBA" id="ARBA00013208"/>
    </source>
</evidence>
<dbReference type="NCBIfam" id="TIGR02227">
    <property type="entry name" value="sigpep_I_bact"/>
    <property type="match status" value="1"/>
</dbReference>
<proteinExistence type="inferred from homology"/>